<feature type="binding site" evidence="9">
    <location>
        <position position="353"/>
    </location>
    <ligand>
        <name>L-aspartate</name>
        <dbReference type="ChEBI" id="CHEBI:29991"/>
    </ligand>
</feature>
<evidence type="ECO:0000256" key="2">
    <source>
        <dbReference type="ARBA" id="ARBA00005312"/>
    </source>
</evidence>
<dbReference type="FunFam" id="3.30.930.10:FF:000038">
    <property type="entry name" value="Aspartate--tRNA ligase"/>
    <property type="match status" value="1"/>
</dbReference>
<comment type="catalytic activity">
    <reaction evidence="9">
        <text>tRNA(Asp) + L-aspartate + ATP = L-aspartyl-tRNA(Asp) + AMP + diphosphate</text>
        <dbReference type="Rhea" id="RHEA:19649"/>
        <dbReference type="Rhea" id="RHEA-COMP:9660"/>
        <dbReference type="Rhea" id="RHEA-COMP:9678"/>
        <dbReference type="ChEBI" id="CHEBI:29991"/>
        <dbReference type="ChEBI" id="CHEBI:30616"/>
        <dbReference type="ChEBI" id="CHEBI:33019"/>
        <dbReference type="ChEBI" id="CHEBI:78442"/>
        <dbReference type="ChEBI" id="CHEBI:78516"/>
        <dbReference type="ChEBI" id="CHEBI:456215"/>
        <dbReference type="EC" id="6.1.1.12"/>
    </reaction>
</comment>
<comment type="caution">
    <text evidence="9">Lacks conserved residue(s) required for the propagation of feature annotation.</text>
</comment>
<protein>
    <recommendedName>
        <fullName evidence="9">Aspartate--tRNA ligase</fullName>
        <ecNumber evidence="9">6.1.1.12</ecNumber>
    </recommendedName>
    <alternativeName>
        <fullName evidence="9">Aspartyl-tRNA synthetase</fullName>
        <shortName evidence="9">AspRS</shortName>
    </alternativeName>
</protein>
<dbReference type="Pfam" id="PF00152">
    <property type="entry name" value="tRNA-synt_2"/>
    <property type="match status" value="1"/>
</dbReference>
<dbReference type="EMBL" id="MFKM01000030">
    <property type="protein sequence ID" value="OGG42948.1"/>
    <property type="molecule type" value="Genomic_DNA"/>
</dbReference>
<dbReference type="InterPro" id="IPR012340">
    <property type="entry name" value="NA-bd_OB-fold"/>
</dbReference>
<dbReference type="InterPro" id="IPR006195">
    <property type="entry name" value="aa-tRNA-synth_II"/>
</dbReference>
<dbReference type="InterPro" id="IPR002312">
    <property type="entry name" value="Asp/Asn-tRNA-synth_IIb"/>
</dbReference>
<dbReference type="InterPro" id="IPR045864">
    <property type="entry name" value="aa-tRNA-synth_II/BPL/LPL"/>
</dbReference>
<proteinExistence type="inferred from homology"/>
<name>A0A1F6C1J4_9BACT</name>
<keyword evidence="7 9" id="KW-0648">Protein biosynthesis</keyword>
<dbReference type="HAMAP" id="MF_02075">
    <property type="entry name" value="Asp_tRNA_synth_type2"/>
    <property type="match status" value="1"/>
</dbReference>
<accession>A0A1F6C1J4</accession>
<evidence type="ECO:0000313" key="11">
    <source>
        <dbReference type="EMBL" id="OGG42948.1"/>
    </source>
</evidence>
<feature type="binding site" evidence="9">
    <location>
        <begin position="202"/>
        <end position="204"/>
    </location>
    <ligand>
        <name>ATP</name>
        <dbReference type="ChEBI" id="CHEBI:30616"/>
    </ligand>
</feature>
<dbReference type="GO" id="GO:0005829">
    <property type="term" value="C:cytosol"/>
    <property type="evidence" value="ECO:0007669"/>
    <property type="project" value="TreeGrafter"/>
</dbReference>
<dbReference type="PANTHER" id="PTHR43450">
    <property type="entry name" value="ASPARTYL-TRNA SYNTHETASE"/>
    <property type="match status" value="1"/>
</dbReference>
<dbReference type="STRING" id="1798473.A3G50_00205"/>
<dbReference type="GO" id="GO:0004815">
    <property type="term" value="F:aspartate-tRNA ligase activity"/>
    <property type="evidence" value="ECO:0007669"/>
    <property type="project" value="UniProtKB-UniRule"/>
</dbReference>
<evidence type="ECO:0000256" key="6">
    <source>
        <dbReference type="ARBA" id="ARBA00022840"/>
    </source>
</evidence>
<dbReference type="PROSITE" id="PS50862">
    <property type="entry name" value="AA_TRNA_LIGASE_II"/>
    <property type="match status" value="1"/>
</dbReference>
<comment type="caution">
    <text evidence="11">The sequence shown here is derived from an EMBL/GenBank/DDBJ whole genome shotgun (WGS) entry which is preliminary data.</text>
</comment>
<dbReference type="InterPro" id="IPR004523">
    <property type="entry name" value="Asp-tRNA_synthase_2"/>
</dbReference>
<feature type="region of interest" description="Aspartate" evidence="9">
    <location>
        <begin position="181"/>
        <end position="184"/>
    </location>
</feature>
<evidence type="ECO:0000256" key="7">
    <source>
        <dbReference type="ARBA" id="ARBA00022917"/>
    </source>
</evidence>
<dbReference type="GO" id="GO:0006422">
    <property type="term" value="P:aspartyl-tRNA aminoacylation"/>
    <property type="evidence" value="ECO:0007669"/>
    <property type="project" value="UniProtKB-UniRule"/>
</dbReference>
<evidence type="ECO:0000256" key="5">
    <source>
        <dbReference type="ARBA" id="ARBA00022741"/>
    </source>
</evidence>
<evidence type="ECO:0000256" key="8">
    <source>
        <dbReference type="ARBA" id="ARBA00023146"/>
    </source>
</evidence>
<dbReference type="Gene3D" id="2.40.50.140">
    <property type="entry name" value="Nucleic acid-binding proteins"/>
    <property type="match status" value="1"/>
</dbReference>
<evidence type="ECO:0000256" key="4">
    <source>
        <dbReference type="ARBA" id="ARBA00022598"/>
    </source>
</evidence>
<dbReference type="NCBIfam" id="NF003483">
    <property type="entry name" value="PRK05159.1"/>
    <property type="match status" value="1"/>
</dbReference>
<dbReference type="GO" id="GO:0005524">
    <property type="term" value="F:ATP binding"/>
    <property type="evidence" value="ECO:0007669"/>
    <property type="project" value="UniProtKB-UniRule"/>
</dbReference>
<feature type="binding site" evidence="9">
    <location>
        <position position="350"/>
    </location>
    <ligand>
        <name>ATP</name>
        <dbReference type="ChEBI" id="CHEBI:30616"/>
    </ligand>
</feature>
<keyword evidence="3 9" id="KW-0963">Cytoplasm</keyword>
<comment type="subunit">
    <text evidence="9">Homodimer.</text>
</comment>
<organism evidence="11 12">
    <name type="scientific">Candidatus Jorgensenbacteria bacterium RIFCSPLOWO2_12_FULL_42_11</name>
    <dbReference type="NCBI Taxonomy" id="1798473"/>
    <lineage>
        <taxon>Bacteria</taxon>
        <taxon>Candidatus Joergenseniibacteriota</taxon>
    </lineage>
</organism>
<dbReference type="PRINTS" id="PR01042">
    <property type="entry name" value="TRNASYNTHASP"/>
</dbReference>
<gene>
    <name evidence="9" type="primary">aspS</name>
    <name evidence="11" type="ORF">A3G50_00205</name>
</gene>
<dbReference type="Gene3D" id="3.30.930.10">
    <property type="entry name" value="Bira Bifunctional Protein, Domain 2"/>
    <property type="match status" value="1"/>
</dbReference>
<dbReference type="PANTHER" id="PTHR43450:SF1">
    <property type="entry name" value="ASPARTATE--TRNA LIGASE, CYTOPLASMIC"/>
    <property type="match status" value="1"/>
</dbReference>
<keyword evidence="6 9" id="KW-0067">ATP-binding</keyword>
<comment type="subcellular location">
    <subcellularLocation>
        <location evidence="1 9">Cytoplasm</location>
    </subcellularLocation>
</comment>
<dbReference type="NCBIfam" id="TIGR00458">
    <property type="entry name" value="aspS_nondisc"/>
    <property type="match status" value="1"/>
</dbReference>
<feature type="binding site" evidence="9">
    <location>
        <position position="357"/>
    </location>
    <ligand>
        <name>L-aspartate</name>
        <dbReference type="ChEBI" id="CHEBI:29991"/>
    </ligand>
</feature>
<sequence>MERILIDQIQENDGKKVLIKGRVLNMRNLGNIVFLIIQDYTGAIQVVFDKNTEAKTGDAVAIEGTAKKEIRSKYGFEIQGEKLEIVSNITEDLPFDLAKNDLNLNLSTLLDYRTLSLRHPKVQAIFKLYDILLKGYEITMREEKFTEIKTPKILGAATEGGANFFKVKYFDKEAALAQSPQFYKQIMVGVFERVFEIGPAFRAEPHFTTRHVNEYISLDAEAGFIKDFYDVVDILNRVIKKVFSIIEKEGKQYLDTHNIKISEVPDQIPRVKLAEIKKIIKEKYNYSIPEAIDIDPEGERLAGKYAKENFNSDFIFITHYPWSEKPFYTMPCEENPEETCGFDLLFKGLEIATGSQRIHAYKQLIENMEKKKIKPNGMEFYLDIFKYAMPPHGGWGIGSERLIQQILELGSIKEAILFPRDVKRLVP</sequence>
<dbReference type="InterPro" id="IPR004365">
    <property type="entry name" value="NA-bd_OB_tRNA"/>
</dbReference>
<dbReference type="CDD" id="cd00776">
    <property type="entry name" value="AsxRS_core"/>
    <property type="match status" value="1"/>
</dbReference>
<feature type="binding site" evidence="9">
    <location>
        <position position="159"/>
    </location>
    <ligand>
        <name>L-aspartate</name>
        <dbReference type="ChEBI" id="CHEBI:29991"/>
    </ligand>
</feature>
<reference evidence="11 12" key="1">
    <citation type="journal article" date="2016" name="Nat. Commun.">
        <title>Thousands of microbial genomes shed light on interconnected biogeochemical processes in an aquifer system.</title>
        <authorList>
            <person name="Anantharaman K."/>
            <person name="Brown C.T."/>
            <person name="Hug L.A."/>
            <person name="Sharon I."/>
            <person name="Castelle C.J."/>
            <person name="Probst A.J."/>
            <person name="Thomas B.C."/>
            <person name="Singh A."/>
            <person name="Wilkins M.J."/>
            <person name="Karaoz U."/>
            <person name="Brodie E.L."/>
            <person name="Williams K.H."/>
            <person name="Hubbard S.S."/>
            <person name="Banfield J.F."/>
        </authorList>
    </citation>
    <scope>NUCLEOTIDE SEQUENCE [LARGE SCALE GENOMIC DNA]</scope>
</reference>
<evidence type="ECO:0000256" key="3">
    <source>
        <dbReference type="ARBA" id="ARBA00022490"/>
    </source>
</evidence>
<feature type="binding site" evidence="9">
    <location>
        <position position="202"/>
    </location>
    <ligand>
        <name>L-aspartate</name>
        <dbReference type="ChEBI" id="CHEBI:29991"/>
    </ligand>
</feature>
<dbReference type="SUPFAM" id="SSF50249">
    <property type="entry name" value="Nucleic acid-binding proteins"/>
    <property type="match status" value="1"/>
</dbReference>
<keyword evidence="4 9" id="KW-0436">Ligase</keyword>
<dbReference type="Pfam" id="PF01336">
    <property type="entry name" value="tRNA_anti-codon"/>
    <property type="match status" value="1"/>
</dbReference>
<evidence type="ECO:0000256" key="1">
    <source>
        <dbReference type="ARBA" id="ARBA00004496"/>
    </source>
</evidence>
<dbReference type="EC" id="6.1.1.12" evidence="9"/>
<keyword evidence="8 9" id="KW-0030">Aminoacyl-tRNA synthetase</keyword>
<comment type="function">
    <text evidence="9">Catalyzes the attachment of L-aspartate to tRNA(Asp) in a two-step reaction: L-aspartate is first activated by ATP to form Asp-AMP and then transferred to the acceptor end of tRNA(Asp).</text>
</comment>
<dbReference type="InterPro" id="IPR004364">
    <property type="entry name" value="Aa-tRNA-synt_II"/>
</dbReference>
<dbReference type="AlphaFoldDB" id="A0A1F6C1J4"/>
<dbReference type="GO" id="GO:0017101">
    <property type="term" value="C:aminoacyl-tRNA synthetase multienzyme complex"/>
    <property type="evidence" value="ECO:0007669"/>
    <property type="project" value="TreeGrafter"/>
</dbReference>
<feature type="binding site" evidence="9">
    <location>
        <begin position="210"/>
        <end position="212"/>
    </location>
    <ligand>
        <name>ATP</name>
        <dbReference type="ChEBI" id="CHEBI:30616"/>
    </ligand>
</feature>
<dbReference type="GO" id="GO:0003723">
    <property type="term" value="F:RNA binding"/>
    <property type="evidence" value="ECO:0007669"/>
    <property type="project" value="TreeGrafter"/>
</dbReference>
<feature type="domain" description="Aminoacyl-transfer RNA synthetases class-II family profile" evidence="10">
    <location>
        <begin position="140"/>
        <end position="427"/>
    </location>
</feature>
<feature type="binding site" evidence="9">
    <location>
        <begin position="398"/>
        <end position="401"/>
    </location>
    <ligand>
        <name>ATP</name>
        <dbReference type="ChEBI" id="CHEBI:30616"/>
    </ligand>
</feature>
<dbReference type="Proteomes" id="UP000176633">
    <property type="component" value="Unassembled WGS sequence"/>
</dbReference>
<evidence type="ECO:0000313" key="12">
    <source>
        <dbReference type="Proteomes" id="UP000176633"/>
    </source>
</evidence>
<evidence type="ECO:0000259" key="10">
    <source>
        <dbReference type="PROSITE" id="PS50862"/>
    </source>
</evidence>
<dbReference type="SUPFAM" id="SSF55681">
    <property type="entry name" value="Class II aaRS and biotin synthetases"/>
    <property type="match status" value="1"/>
</dbReference>
<comment type="similarity">
    <text evidence="2 9">Belongs to the class-II aminoacyl-tRNA synthetase family. Type 2 subfamily.</text>
</comment>
<keyword evidence="5 9" id="KW-0547">Nucleotide-binding</keyword>
<evidence type="ECO:0000256" key="9">
    <source>
        <dbReference type="HAMAP-Rule" id="MF_02075"/>
    </source>
</evidence>